<dbReference type="EMBL" id="KQ459593">
    <property type="protein sequence ID" value="KPI96581.1"/>
    <property type="molecule type" value="Genomic_DNA"/>
</dbReference>
<gene>
    <name evidence="1" type="ORF">RR46_12611</name>
</gene>
<dbReference type="AlphaFoldDB" id="A0A194PT38"/>
<accession>A0A194PT38</accession>
<name>A0A194PT38_PAPXU</name>
<organism evidence="1 2">
    <name type="scientific">Papilio xuthus</name>
    <name type="common">Asian swallowtail butterfly</name>
    <dbReference type="NCBI Taxonomy" id="66420"/>
    <lineage>
        <taxon>Eukaryota</taxon>
        <taxon>Metazoa</taxon>
        <taxon>Ecdysozoa</taxon>
        <taxon>Arthropoda</taxon>
        <taxon>Hexapoda</taxon>
        <taxon>Insecta</taxon>
        <taxon>Pterygota</taxon>
        <taxon>Neoptera</taxon>
        <taxon>Endopterygota</taxon>
        <taxon>Lepidoptera</taxon>
        <taxon>Glossata</taxon>
        <taxon>Ditrysia</taxon>
        <taxon>Papilionoidea</taxon>
        <taxon>Papilionidae</taxon>
        <taxon>Papilioninae</taxon>
        <taxon>Papilio</taxon>
    </lineage>
</organism>
<evidence type="ECO:0000313" key="2">
    <source>
        <dbReference type="Proteomes" id="UP000053268"/>
    </source>
</evidence>
<protein>
    <submittedName>
        <fullName evidence="1">Uncharacterized protein</fullName>
    </submittedName>
</protein>
<reference evidence="1 2" key="1">
    <citation type="journal article" date="2015" name="Nat. Commun.">
        <title>Outbred genome sequencing and CRISPR/Cas9 gene editing in butterflies.</title>
        <authorList>
            <person name="Li X."/>
            <person name="Fan D."/>
            <person name="Zhang W."/>
            <person name="Liu G."/>
            <person name="Zhang L."/>
            <person name="Zhao L."/>
            <person name="Fang X."/>
            <person name="Chen L."/>
            <person name="Dong Y."/>
            <person name="Chen Y."/>
            <person name="Ding Y."/>
            <person name="Zhao R."/>
            <person name="Feng M."/>
            <person name="Zhu Y."/>
            <person name="Feng Y."/>
            <person name="Jiang X."/>
            <person name="Zhu D."/>
            <person name="Xiang H."/>
            <person name="Feng X."/>
            <person name="Li S."/>
            <person name="Wang J."/>
            <person name="Zhang G."/>
            <person name="Kronforst M.R."/>
            <person name="Wang W."/>
        </authorList>
    </citation>
    <scope>NUCLEOTIDE SEQUENCE [LARGE SCALE GENOMIC DNA]</scope>
    <source>
        <strain evidence="1">Ya'a_city_454_Px</strain>
        <tissue evidence="1">Whole body</tissue>
    </source>
</reference>
<proteinExistence type="predicted"/>
<evidence type="ECO:0000313" key="1">
    <source>
        <dbReference type="EMBL" id="KPI96581.1"/>
    </source>
</evidence>
<sequence length="110" mass="11999">MLELINTSQIFYNTEAFFVVRAGVANSGNTRNAARRSAELLECSSALGTHAALPLPSGRLTPWASYGRVPTTRTFSDVMILEFGAAIICAELRLGSRSAYFDIKLIEKNV</sequence>
<dbReference type="Proteomes" id="UP000053268">
    <property type="component" value="Unassembled WGS sequence"/>
</dbReference>
<keyword evidence="2" id="KW-1185">Reference proteome</keyword>